<dbReference type="PROSITE" id="PS51192">
    <property type="entry name" value="HELICASE_ATP_BIND_1"/>
    <property type="match status" value="1"/>
</dbReference>
<evidence type="ECO:0000256" key="9">
    <source>
        <dbReference type="ARBA" id="ARBA00022840"/>
    </source>
</evidence>
<evidence type="ECO:0000256" key="11">
    <source>
        <dbReference type="ARBA" id="ARBA00037449"/>
    </source>
</evidence>
<dbReference type="InterPro" id="IPR014014">
    <property type="entry name" value="RNA_helicase_DEAD_Q_motif"/>
</dbReference>
<dbReference type="GO" id="GO:0016787">
    <property type="term" value="F:hydrolase activity"/>
    <property type="evidence" value="ECO:0007669"/>
    <property type="project" value="UniProtKB-KW"/>
</dbReference>
<dbReference type="EC" id="3.6.4.13" evidence="3"/>
<evidence type="ECO:0000256" key="13">
    <source>
        <dbReference type="PROSITE-ProRule" id="PRU00552"/>
    </source>
</evidence>
<keyword evidence="6 14" id="KW-0547">Nucleotide-binding</keyword>
<dbReference type="SUPFAM" id="SSF52540">
    <property type="entry name" value="P-loop containing nucleoside triphosphate hydrolases"/>
    <property type="match status" value="1"/>
</dbReference>
<dbReference type="PANTHER" id="PTHR47958">
    <property type="entry name" value="ATP-DEPENDENT RNA HELICASE DBP3"/>
    <property type="match status" value="1"/>
</dbReference>
<dbReference type="InterPro" id="IPR000629">
    <property type="entry name" value="RNA-helicase_DEAD-box_CS"/>
</dbReference>
<evidence type="ECO:0000313" key="18">
    <source>
        <dbReference type="Proteomes" id="UP000759131"/>
    </source>
</evidence>
<evidence type="ECO:0000313" key="17">
    <source>
        <dbReference type="EMBL" id="CAD7641749.1"/>
    </source>
</evidence>
<dbReference type="OrthoDB" id="196131at2759"/>
<dbReference type="PROSITE" id="PS51195">
    <property type="entry name" value="Q_MOTIF"/>
    <property type="match status" value="1"/>
</dbReference>
<dbReference type="GO" id="GO:0003676">
    <property type="term" value="F:nucleic acid binding"/>
    <property type="evidence" value="ECO:0007669"/>
    <property type="project" value="InterPro"/>
</dbReference>
<dbReference type="FunFam" id="3.40.50.300:FF:000079">
    <property type="entry name" value="probable ATP-dependent RNA helicase DDX17"/>
    <property type="match status" value="1"/>
</dbReference>
<organism evidence="17">
    <name type="scientific">Medioppia subpectinata</name>
    <dbReference type="NCBI Taxonomy" id="1979941"/>
    <lineage>
        <taxon>Eukaryota</taxon>
        <taxon>Metazoa</taxon>
        <taxon>Ecdysozoa</taxon>
        <taxon>Arthropoda</taxon>
        <taxon>Chelicerata</taxon>
        <taxon>Arachnida</taxon>
        <taxon>Acari</taxon>
        <taxon>Acariformes</taxon>
        <taxon>Sarcoptiformes</taxon>
        <taxon>Oribatida</taxon>
        <taxon>Brachypylina</taxon>
        <taxon>Oppioidea</taxon>
        <taxon>Oppiidae</taxon>
        <taxon>Medioppia</taxon>
    </lineage>
</organism>
<keyword evidence="10" id="KW-0539">Nucleus</keyword>
<evidence type="ECO:0000256" key="3">
    <source>
        <dbReference type="ARBA" id="ARBA00012552"/>
    </source>
</evidence>
<comment type="subcellular location">
    <subcellularLocation>
        <location evidence="1">Nucleus</location>
        <location evidence="1">Nucleolus</location>
    </subcellularLocation>
</comment>
<evidence type="ECO:0000259" key="16">
    <source>
        <dbReference type="PROSITE" id="PS51195"/>
    </source>
</evidence>
<comment type="function">
    <text evidence="11">ATP-dependent RNA helicase required for 60S ribosomal subunit synthesis. Involved in efficient pre-rRNA processing, predominantly at site A3, which is necessary for the normal formation of 25S and 5.8S rRNAs.</text>
</comment>
<dbReference type="PROSITE" id="PS00039">
    <property type="entry name" value="DEAD_ATP_HELICASE"/>
    <property type="match status" value="1"/>
</dbReference>
<keyword evidence="5" id="KW-0698">rRNA processing</keyword>
<dbReference type="Proteomes" id="UP000759131">
    <property type="component" value="Unassembled WGS sequence"/>
</dbReference>
<feature type="domain" description="Helicase ATP-binding" evidence="15">
    <location>
        <begin position="169"/>
        <end position="339"/>
    </location>
</feature>
<proteinExistence type="inferred from homology"/>
<evidence type="ECO:0000256" key="6">
    <source>
        <dbReference type="ARBA" id="ARBA00022741"/>
    </source>
</evidence>
<dbReference type="GO" id="GO:0003724">
    <property type="term" value="F:RNA helicase activity"/>
    <property type="evidence" value="ECO:0007669"/>
    <property type="project" value="UniProtKB-EC"/>
</dbReference>
<evidence type="ECO:0000256" key="5">
    <source>
        <dbReference type="ARBA" id="ARBA00022552"/>
    </source>
</evidence>
<dbReference type="InterPro" id="IPR011545">
    <property type="entry name" value="DEAD/DEAH_box_helicase_dom"/>
</dbReference>
<keyword evidence="4" id="KW-0690">Ribosome biogenesis</keyword>
<dbReference type="InterPro" id="IPR044742">
    <property type="entry name" value="DEAD/DEAH_RhlB"/>
</dbReference>
<keyword evidence="7 14" id="KW-0378">Hydrolase</keyword>
<dbReference type="EMBL" id="CAJPIZ010025821">
    <property type="protein sequence ID" value="CAG2118859.1"/>
    <property type="molecule type" value="Genomic_DNA"/>
</dbReference>
<evidence type="ECO:0000256" key="2">
    <source>
        <dbReference type="ARBA" id="ARBA00009334"/>
    </source>
</evidence>
<dbReference type="CDD" id="cd00268">
    <property type="entry name" value="DEADc"/>
    <property type="match status" value="1"/>
</dbReference>
<reference evidence="17" key="1">
    <citation type="submission" date="2020-11" db="EMBL/GenBank/DDBJ databases">
        <authorList>
            <person name="Tran Van P."/>
        </authorList>
    </citation>
    <scope>NUCLEOTIDE SEQUENCE</scope>
</reference>
<sequence>MMSSTISRSLNIVKHSNRCIQLSCISHNALNINLKHNHLLIKSHLPVVQRIANRYLCSNTWSPVVDSLQDKRSVLTDDTFQRATSEDSVQVVNEMTANMTADTTRTKGHNTADSEAVKQFWKRHDIGVHGRDAPLPILDMNGYDWPPEIRQALEADGFAEPTPIQCQGWPVVLSGRDMVGVAQTGSGKTLCYVLPAFVKLATDGTQRGPKCLVLAPTRELAQQIQSVVRRYKFANSVCLYGGASRIPQMQALRTYNPQIVIATPGRLNDFVESSAIDLKTVDYLVLDEADRMLDMGFEPQIRSIIDEIPAERQTVMWSATWPQEVKSLAAHYMKDYIQINVGGSDLTA</sequence>
<evidence type="ECO:0000256" key="12">
    <source>
        <dbReference type="ARBA" id="ARBA00047984"/>
    </source>
</evidence>
<accession>A0A7R9LHN8</accession>
<feature type="non-terminal residue" evidence="17">
    <location>
        <position position="1"/>
    </location>
</feature>
<keyword evidence="9 14" id="KW-0067">ATP-binding</keyword>
<feature type="domain" description="DEAD-box RNA helicase Q" evidence="16">
    <location>
        <begin position="138"/>
        <end position="166"/>
    </location>
</feature>
<feature type="short sequence motif" description="Q motif" evidence="13">
    <location>
        <begin position="138"/>
        <end position="166"/>
    </location>
</feature>
<comment type="similarity">
    <text evidence="2">Belongs to the DEAD box helicase family. DDX5/DBP2 subfamily.</text>
</comment>
<evidence type="ECO:0000256" key="4">
    <source>
        <dbReference type="ARBA" id="ARBA00022517"/>
    </source>
</evidence>
<protein>
    <recommendedName>
        <fullName evidence="3">RNA helicase</fullName>
        <ecNumber evidence="3">3.6.4.13</ecNumber>
    </recommendedName>
</protein>
<dbReference type="InterPro" id="IPR014001">
    <property type="entry name" value="Helicase_ATP-bd"/>
</dbReference>
<dbReference type="EMBL" id="OC880396">
    <property type="protein sequence ID" value="CAD7641749.1"/>
    <property type="molecule type" value="Genomic_DNA"/>
</dbReference>
<name>A0A7R9LHN8_9ACAR</name>
<keyword evidence="8 14" id="KW-0347">Helicase</keyword>
<gene>
    <name evidence="17" type="ORF">OSB1V03_LOCUS18809</name>
</gene>
<evidence type="ECO:0000256" key="8">
    <source>
        <dbReference type="ARBA" id="ARBA00022806"/>
    </source>
</evidence>
<evidence type="ECO:0000256" key="1">
    <source>
        <dbReference type="ARBA" id="ARBA00004604"/>
    </source>
</evidence>
<evidence type="ECO:0000256" key="7">
    <source>
        <dbReference type="ARBA" id="ARBA00022801"/>
    </source>
</evidence>
<dbReference type="GO" id="GO:0005524">
    <property type="term" value="F:ATP binding"/>
    <property type="evidence" value="ECO:0007669"/>
    <property type="project" value="UniProtKB-KW"/>
</dbReference>
<dbReference type="Pfam" id="PF00270">
    <property type="entry name" value="DEAD"/>
    <property type="match status" value="1"/>
</dbReference>
<evidence type="ECO:0000256" key="10">
    <source>
        <dbReference type="ARBA" id="ARBA00023242"/>
    </source>
</evidence>
<dbReference type="Gene3D" id="3.40.50.300">
    <property type="entry name" value="P-loop containing nucleotide triphosphate hydrolases"/>
    <property type="match status" value="1"/>
</dbReference>
<dbReference type="SMART" id="SM00487">
    <property type="entry name" value="DEXDc"/>
    <property type="match status" value="1"/>
</dbReference>
<dbReference type="InterPro" id="IPR027417">
    <property type="entry name" value="P-loop_NTPase"/>
</dbReference>
<comment type="catalytic activity">
    <reaction evidence="12">
        <text>ATP + H2O = ADP + phosphate + H(+)</text>
        <dbReference type="Rhea" id="RHEA:13065"/>
        <dbReference type="ChEBI" id="CHEBI:15377"/>
        <dbReference type="ChEBI" id="CHEBI:15378"/>
        <dbReference type="ChEBI" id="CHEBI:30616"/>
        <dbReference type="ChEBI" id="CHEBI:43474"/>
        <dbReference type="ChEBI" id="CHEBI:456216"/>
        <dbReference type="EC" id="3.6.4.13"/>
    </reaction>
</comment>
<dbReference type="AlphaFoldDB" id="A0A7R9LHN8"/>
<evidence type="ECO:0000256" key="14">
    <source>
        <dbReference type="RuleBase" id="RU000492"/>
    </source>
</evidence>
<keyword evidence="18" id="KW-1185">Reference proteome</keyword>
<evidence type="ECO:0000259" key="15">
    <source>
        <dbReference type="PROSITE" id="PS51192"/>
    </source>
</evidence>